<dbReference type="Pfam" id="PF02362">
    <property type="entry name" value="B3"/>
    <property type="match status" value="1"/>
</dbReference>
<reference evidence="8" key="1">
    <citation type="submission" date="2023-03" db="EMBL/GenBank/DDBJ databases">
        <authorList>
            <person name="Julca I."/>
        </authorList>
    </citation>
    <scope>NUCLEOTIDE SEQUENCE</scope>
</reference>
<dbReference type="CDD" id="cd10017">
    <property type="entry name" value="B3_DNA"/>
    <property type="match status" value="1"/>
</dbReference>
<evidence type="ECO:0000256" key="4">
    <source>
        <dbReference type="ARBA" id="ARBA00023163"/>
    </source>
</evidence>
<dbReference type="InterPro" id="IPR003340">
    <property type="entry name" value="B3_DNA-bd"/>
</dbReference>
<feature type="region of interest" description="Disordered" evidence="6">
    <location>
        <begin position="180"/>
        <end position="200"/>
    </location>
</feature>
<evidence type="ECO:0000256" key="6">
    <source>
        <dbReference type="SAM" id="MobiDB-lite"/>
    </source>
</evidence>
<dbReference type="SMART" id="SM01019">
    <property type="entry name" value="B3"/>
    <property type="match status" value="1"/>
</dbReference>
<evidence type="ECO:0000313" key="9">
    <source>
        <dbReference type="Proteomes" id="UP001161247"/>
    </source>
</evidence>
<keyword evidence="3" id="KW-0238">DNA-binding</keyword>
<evidence type="ECO:0000313" key="8">
    <source>
        <dbReference type="EMBL" id="CAI9099061.1"/>
    </source>
</evidence>
<dbReference type="PANTHER" id="PTHR31920">
    <property type="entry name" value="B3 DOMAIN-CONTAINING"/>
    <property type="match status" value="1"/>
</dbReference>
<feature type="domain" description="TF-B3" evidence="7">
    <location>
        <begin position="52"/>
        <end position="145"/>
    </location>
</feature>
<keyword evidence="9" id="KW-1185">Reference proteome</keyword>
<evidence type="ECO:0000256" key="5">
    <source>
        <dbReference type="ARBA" id="ARBA00023242"/>
    </source>
</evidence>
<evidence type="ECO:0000256" key="3">
    <source>
        <dbReference type="ARBA" id="ARBA00023125"/>
    </source>
</evidence>
<comment type="subcellular location">
    <subcellularLocation>
        <location evidence="1">Nucleus</location>
    </subcellularLocation>
</comment>
<dbReference type="InterPro" id="IPR015300">
    <property type="entry name" value="DNA-bd_pseudobarrel_sf"/>
</dbReference>
<keyword evidence="5" id="KW-0539">Nucleus</keyword>
<name>A0AAV1CUK5_OLDCO</name>
<keyword evidence="4" id="KW-0804">Transcription</keyword>
<evidence type="ECO:0000259" key="7">
    <source>
        <dbReference type="PROSITE" id="PS50863"/>
    </source>
</evidence>
<dbReference type="EMBL" id="OX459120">
    <property type="protein sequence ID" value="CAI9099061.1"/>
    <property type="molecule type" value="Genomic_DNA"/>
</dbReference>
<dbReference type="GO" id="GO:0005634">
    <property type="term" value="C:nucleus"/>
    <property type="evidence" value="ECO:0007669"/>
    <property type="project" value="UniProtKB-SubCell"/>
</dbReference>
<organism evidence="8 9">
    <name type="scientific">Oldenlandia corymbosa var. corymbosa</name>
    <dbReference type="NCBI Taxonomy" id="529605"/>
    <lineage>
        <taxon>Eukaryota</taxon>
        <taxon>Viridiplantae</taxon>
        <taxon>Streptophyta</taxon>
        <taxon>Embryophyta</taxon>
        <taxon>Tracheophyta</taxon>
        <taxon>Spermatophyta</taxon>
        <taxon>Magnoliopsida</taxon>
        <taxon>eudicotyledons</taxon>
        <taxon>Gunneridae</taxon>
        <taxon>Pentapetalae</taxon>
        <taxon>asterids</taxon>
        <taxon>lamiids</taxon>
        <taxon>Gentianales</taxon>
        <taxon>Rubiaceae</taxon>
        <taxon>Rubioideae</taxon>
        <taxon>Spermacoceae</taxon>
        <taxon>Hedyotis-Oldenlandia complex</taxon>
        <taxon>Oldenlandia</taxon>
    </lineage>
</organism>
<proteinExistence type="predicted"/>
<dbReference type="PROSITE" id="PS50863">
    <property type="entry name" value="B3"/>
    <property type="match status" value="1"/>
</dbReference>
<dbReference type="SUPFAM" id="SSF101936">
    <property type="entry name" value="DNA-binding pseudobarrel domain"/>
    <property type="match status" value="1"/>
</dbReference>
<dbReference type="GO" id="GO:0003677">
    <property type="term" value="F:DNA binding"/>
    <property type="evidence" value="ECO:0007669"/>
    <property type="project" value="UniProtKB-KW"/>
</dbReference>
<keyword evidence="2" id="KW-0805">Transcription regulation</keyword>
<accession>A0AAV1CUK5</accession>
<dbReference type="Proteomes" id="UP001161247">
    <property type="component" value="Chromosome 3"/>
</dbReference>
<gene>
    <name evidence="8" type="ORF">OLC1_LOCUS9146</name>
</gene>
<dbReference type="PANTHER" id="PTHR31920:SF135">
    <property type="entry name" value="B3 DOMAIN-CONTAINING PROTEIN OS03G0621600-RELATED"/>
    <property type="match status" value="1"/>
</dbReference>
<sequence>MIGFLKAAVKACIKSGKGFKARSILSDWSIMMAPRKGTKCGKDGSNPENEILLFFKPFITHASTNRLMLPLNWTEYMKGNLPNKVLLRDRFGNFWHVVLGHEEEKTYFLGGWTRFVKQNYLGMGDMLVFKYDGIRIFDVKIFGSDSCDKRGVGRLIYKIKEEVEEEEPLGVGDKCDHVREKYDEPEAHEEGEKEVQPHKEYKNEMSEVEIMENINLPVSSQSPQGTI</sequence>
<evidence type="ECO:0000256" key="1">
    <source>
        <dbReference type="ARBA" id="ARBA00004123"/>
    </source>
</evidence>
<dbReference type="InterPro" id="IPR050655">
    <property type="entry name" value="Plant_B3_domain"/>
</dbReference>
<protein>
    <submittedName>
        <fullName evidence="8">OLC1v1035823C1</fullName>
    </submittedName>
</protein>
<evidence type="ECO:0000256" key="2">
    <source>
        <dbReference type="ARBA" id="ARBA00023015"/>
    </source>
</evidence>
<dbReference type="Gene3D" id="2.40.330.10">
    <property type="entry name" value="DNA-binding pseudobarrel domain"/>
    <property type="match status" value="1"/>
</dbReference>
<dbReference type="AlphaFoldDB" id="A0AAV1CUK5"/>